<evidence type="ECO:0000313" key="2">
    <source>
        <dbReference type="Proteomes" id="UP000053237"/>
    </source>
</evidence>
<gene>
    <name evidence="1" type="primary">Gg18681</name>
    <name evidence="1" type="ORF">BN9_108410</name>
</gene>
<sequence length="112" mass="12815">MATCLVQLGCSLRQRINVMAFCTRKGYCKEGYCKYRPGDLTPHFDKRYEVFELTSIKAPSTPCIDDCCPGNSTCSENATVLSVRQPGRRYRKEESRLPPRECVFGYINYIVL</sequence>
<accession>A0A024GSI0</accession>
<comment type="caution">
    <text evidence="1">The sequence shown here is derived from an EMBL/GenBank/DDBJ whole genome shotgun (WGS) entry which is preliminary data.</text>
</comment>
<keyword evidence="2" id="KW-1185">Reference proteome</keyword>
<name>A0A024GSI0_9STRA</name>
<dbReference type="AlphaFoldDB" id="A0A024GSI0"/>
<reference evidence="1 2" key="1">
    <citation type="submission" date="2012-05" db="EMBL/GenBank/DDBJ databases">
        <title>Recombination and specialization in a pathogen metapopulation.</title>
        <authorList>
            <person name="Gardiner A."/>
            <person name="Kemen E."/>
            <person name="Schultz-Larsen T."/>
            <person name="MacLean D."/>
            <person name="Van Oosterhout C."/>
            <person name="Jones J.D.G."/>
        </authorList>
    </citation>
    <scope>NUCLEOTIDE SEQUENCE [LARGE SCALE GENOMIC DNA]</scope>
    <source>
        <strain evidence="1 2">Ac Nc2</strain>
    </source>
</reference>
<dbReference type="EMBL" id="CAIX01000305">
    <property type="protein sequence ID" value="CCI49503.1"/>
    <property type="molecule type" value="Genomic_DNA"/>
</dbReference>
<dbReference type="InParanoid" id="A0A024GSI0"/>
<proteinExistence type="predicted"/>
<protein>
    <submittedName>
        <fullName evidence="1">Gg18681 protein</fullName>
    </submittedName>
</protein>
<dbReference type="OrthoDB" id="155020at2759"/>
<organism evidence="1 2">
    <name type="scientific">Albugo candida</name>
    <dbReference type="NCBI Taxonomy" id="65357"/>
    <lineage>
        <taxon>Eukaryota</taxon>
        <taxon>Sar</taxon>
        <taxon>Stramenopiles</taxon>
        <taxon>Oomycota</taxon>
        <taxon>Peronosporomycetes</taxon>
        <taxon>Albuginales</taxon>
        <taxon>Albuginaceae</taxon>
        <taxon>Albugo</taxon>
    </lineage>
</organism>
<evidence type="ECO:0000313" key="1">
    <source>
        <dbReference type="EMBL" id="CCI49503.1"/>
    </source>
</evidence>
<dbReference type="Proteomes" id="UP000053237">
    <property type="component" value="Unassembled WGS sequence"/>
</dbReference>